<accession>A0A3M7RTR1</accession>
<evidence type="ECO:0000313" key="2">
    <source>
        <dbReference type="Proteomes" id="UP000276133"/>
    </source>
</evidence>
<keyword evidence="2" id="KW-1185">Reference proteome</keyword>
<reference evidence="1 2" key="1">
    <citation type="journal article" date="2018" name="Sci. Rep.">
        <title>Genomic signatures of local adaptation to the degree of environmental predictability in rotifers.</title>
        <authorList>
            <person name="Franch-Gras L."/>
            <person name="Hahn C."/>
            <person name="Garcia-Roger E.M."/>
            <person name="Carmona M.J."/>
            <person name="Serra M."/>
            <person name="Gomez A."/>
        </authorList>
    </citation>
    <scope>NUCLEOTIDE SEQUENCE [LARGE SCALE GENOMIC DNA]</scope>
    <source>
        <strain evidence="1">HYR1</strain>
    </source>
</reference>
<dbReference type="Proteomes" id="UP000276133">
    <property type="component" value="Unassembled WGS sequence"/>
</dbReference>
<organism evidence="1 2">
    <name type="scientific">Brachionus plicatilis</name>
    <name type="common">Marine rotifer</name>
    <name type="synonym">Brachionus muelleri</name>
    <dbReference type="NCBI Taxonomy" id="10195"/>
    <lineage>
        <taxon>Eukaryota</taxon>
        <taxon>Metazoa</taxon>
        <taxon>Spiralia</taxon>
        <taxon>Gnathifera</taxon>
        <taxon>Rotifera</taxon>
        <taxon>Eurotatoria</taxon>
        <taxon>Monogononta</taxon>
        <taxon>Pseudotrocha</taxon>
        <taxon>Ploima</taxon>
        <taxon>Brachionidae</taxon>
        <taxon>Brachionus</taxon>
    </lineage>
</organism>
<protein>
    <submittedName>
        <fullName evidence="1">Uncharacterized protein</fullName>
    </submittedName>
</protein>
<comment type="caution">
    <text evidence="1">The sequence shown here is derived from an EMBL/GenBank/DDBJ whole genome shotgun (WGS) entry which is preliminary data.</text>
</comment>
<gene>
    <name evidence="1" type="ORF">BpHYR1_047821</name>
</gene>
<evidence type="ECO:0000313" key="1">
    <source>
        <dbReference type="EMBL" id="RNA26707.1"/>
    </source>
</evidence>
<dbReference type="EMBL" id="REGN01002688">
    <property type="protein sequence ID" value="RNA26707.1"/>
    <property type="molecule type" value="Genomic_DNA"/>
</dbReference>
<name>A0A3M7RTR1_BRAPC</name>
<proteinExistence type="predicted"/>
<sequence>MKPQKYNVDVNFKIFEVDESHDPSRSVIREFQLGIKDNSIEFWVRKDVTRQKIIRKRNKKKQKRHKDSNKI</sequence>
<dbReference type="AlphaFoldDB" id="A0A3M7RTR1"/>